<evidence type="ECO:0000313" key="2">
    <source>
        <dbReference type="Proteomes" id="UP000244924"/>
    </source>
</evidence>
<dbReference type="RefSeq" id="WP_108852957.1">
    <property type="nucleotide sequence ID" value="NZ_OMOQ01000001.1"/>
</dbReference>
<evidence type="ECO:0000313" key="1">
    <source>
        <dbReference type="EMBL" id="SPH18653.1"/>
    </source>
</evidence>
<sequence length="149" mass="16303">MKPVRTLVLLADDESARFLLNEGVGKGLSELSKIVASQFSDTVVEYADQRGRQTGGPGDVGRHGFEPSTSLERQSRERFVGHVMEALARQWKKLAPDRLVLAAAPKTLGELRARLTGAPAEALHADLAKDLIKIPARDLPRHFADILPM</sequence>
<protein>
    <recommendedName>
        <fullName evidence="3">Protein required for attachment to host cells</fullName>
    </recommendedName>
</protein>
<dbReference type="AlphaFoldDB" id="A0A2R8B853"/>
<organism evidence="1 2">
    <name type="scientific">Albidovulum aquaemixtae</name>
    <dbReference type="NCBI Taxonomy" id="1542388"/>
    <lineage>
        <taxon>Bacteria</taxon>
        <taxon>Pseudomonadati</taxon>
        <taxon>Pseudomonadota</taxon>
        <taxon>Alphaproteobacteria</taxon>
        <taxon>Rhodobacterales</taxon>
        <taxon>Paracoccaceae</taxon>
        <taxon>Albidovulum</taxon>
    </lineage>
</organism>
<gene>
    <name evidence="1" type="ORF">DEA8626_02193</name>
</gene>
<evidence type="ECO:0008006" key="3">
    <source>
        <dbReference type="Google" id="ProtNLM"/>
    </source>
</evidence>
<name>A0A2R8B853_9RHOB</name>
<reference evidence="1 2" key="1">
    <citation type="submission" date="2018-03" db="EMBL/GenBank/DDBJ databases">
        <authorList>
            <person name="Keele B.F."/>
        </authorList>
    </citation>
    <scope>NUCLEOTIDE SEQUENCE [LARGE SCALE GENOMIC DNA]</scope>
    <source>
        <strain evidence="1 2">CECT 8626</strain>
    </source>
</reference>
<accession>A0A2R8B853</accession>
<proteinExistence type="predicted"/>
<dbReference type="Pfam" id="PF10116">
    <property type="entry name" value="Host_attach"/>
    <property type="match status" value="1"/>
</dbReference>
<keyword evidence="2" id="KW-1185">Reference proteome</keyword>
<dbReference type="EMBL" id="OMOQ01000001">
    <property type="protein sequence ID" value="SPH18653.1"/>
    <property type="molecule type" value="Genomic_DNA"/>
</dbReference>
<dbReference type="OrthoDB" id="9812459at2"/>
<dbReference type="Proteomes" id="UP000244924">
    <property type="component" value="Unassembled WGS sequence"/>
</dbReference>
<dbReference type="InterPro" id="IPR019291">
    <property type="entry name" value="Host_attachment_protein"/>
</dbReference>